<feature type="transmembrane region" description="Helical" evidence="4">
    <location>
        <begin position="217"/>
        <end position="240"/>
    </location>
</feature>
<organism evidence="6 7">
    <name type="scientific">Flectobacillus roseus</name>
    <dbReference type="NCBI Taxonomy" id="502259"/>
    <lineage>
        <taxon>Bacteria</taxon>
        <taxon>Pseudomonadati</taxon>
        <taxon>Bacteroidota</taxon>
        <taxon>Cytophagia</taxon>
        <taxon>Cytophagales</taxon>
        <taxon>Flectobacillaceae</taxon>
        <taxon>Flectobacillus</taxon>
    </lineage>
</organism>
<dbReference type="PANTHER" id="PTHR11360:SF308">
    <property type="entry name" value="BLL3089 PROTEIN"/>
    <property type="match status" value="1"/>
</dbReference>
<feature type="transmembrane region" description="Helical" evidence="4">
    <location>
        <begin position="47"/>
        <end position="65"/>
    </location>
</feature>
<keyword evidence="3 4" id="KW-0472">Membrane</keyword>
<dbReference type="PROSITE" id="PS50850">
    <property type="entry name" value="MFS"/>
    <property type="match status" value="1"/>
</dbReference>
<dbReference type="SUPFAM" id="SSF103473">
    <property type="entry name" value="MFS general substrate transporter"/>
    <property type="match status" value="1"/>
</dbReference>
<dbReference type="Pfam" id="PF07690">
    <property type="entry name" value="MFS_1"/>
    <property type="match status" value="1"/>
</dbReference>
<feature type="domain" description="Major facilitator superfamily (MFS) profile" evidence="5">
    <location>
        <begin position="5"/>
        <end position="392"/>
    </location>
</feature>
<feature type="transmembrane region" description="Helical" evidence="4">
    <location>
        <begin position="138"/>
        <end position="159"/>
    </location>
</feature>
<dbReference type="RefSeq" id="WP_283342943.1">
    <property type="nucleotide sequence ID" value="NZ_JASHIF010000001.1"/>
</dbReference>
<keyword evidence="2 4" id="KW-1133">Transmembrane helix</keyword>
<evidence type="ECO:0000313" key="7">
    <source>
        <dbReference type="Proteomes" id="UP001236507"/>
    </source>
</evidence>
<name>A0ABT6Y206_9BACT</name>
<feature type="transmembrane region" description="Helical" evidence="4">
    <location>
        <begin position="77"/>
        <end position="96"/>
    </location>
</feature>
<dbReference type="InterPro" id="IPR011701">
    <property type="entry name" value="MFS"/>
</dbReference>
<feature type="transmembrane region" description="Helical" evidence="4">
    <location>
        <begin position="102"/>
        <end position="126"/>
    </location>
</feature>
<dbReference type="InterPro" id="IPR020846">
    <property type="entry name" value="MFS_dom"/>
</dbReference>
<evidence type="ECO:0000259" key="5">
    <source>
        <dbReference type="PROSITE" id="PS50850"/>
    </source>
</evidence>
<reference evidence="6 7" key="1">
    <citation type="submission" date="2023-05" db="EMBL/GenBank/DDBJ databases">
        <title>Novel species of genus Flectobacillus isolated from stream in China.</title>
        <authorList>
            <person name="Lu H."/>
        </authorList>
    </citation>
    <scope>NUCLEOTIDE SEQUENCE [LARGE SCALE GENOMIC DNA]</scope>
    <source>
        <strain evidence="6 7">KCTC 42575</strain>
    </source>
</reference>
<dbReference type="InterPro" id="IPR050327">
    <property type="entry name" value="Proton-linked_MCT"/>
</dbReference>
<evidence type="ECO:0000256" key="3">
    <source>
        <dbReference type="ARBA" id="ARBA00023136"/>
    </source>
</evidence>
<dbReference type="PANTHER" id="PTHR11360">
    <property type="entry name" value="MONOCARBOXYLATE TRANSPORTER"/>
    <property type="match status" value="1"/>
</dbReference>
<feature type="transmembrane region" description="Helical" evidence="4">
    <location>
        <begin position="368"/>
        <end position="387"/>
    </location>
</feature>
<evidence type="ECO:0000313" key="6">
    <source>
        <dbReference type="EMBL" id="MDI9857597.1"/>
    </source>
</evidence>
<keyword evidence="1 4" id="KW-0812">Transmembrane</keyword>
<dbReference type="InterPro" id="IPR036259">
    <property type="entry name" value="MFS_trans_sf"/>
</dbReference>
<evidence type="ECO:0000256" key="2">
    <source>
        <dbReference type="ARBA" id="ARBA00022989"/>
    </source>
</evidence>
<dbReference type="Proteomes" id="UP001236507">
    <property type="component" value="Unassembled WGS sequence"/>
</dbReference>
<feature type="transmembrane region" description="Helical" evidence="4">
    <location>
        <begin position="165"/>
        <end position="183"/>
    </location>
</feature>
<sequence length="400" mass="43467">MNIEYKAVSLPKNFILGFTQILLWGGSFFLLAILAKPIVAETGWSHQLVYGALSLAMLVSGMLASKVGKMIDTIARNYNLLYAGFVMGAGLIIIGLSRHFLLFLLGWCVVGVAMAMGLYDALFATLGKKYGKIARKSIVQVTLISGFTTTVVWPLLSFLLNQYGWRNACFVYAGILIVWVFPVHKLLIPEKVQIGEEENVSLSIQETVPTGLENTSVFTILLVNFTIGSILMTGISVHLVEILNDNGLPLTMAISVGAMLGPSQVGIRFLDAILPKKTPLNSALVSSVTIFVGLILFLMHHQISFLAVICFGLGNGMRSILRGTLPLWIFGADSYATIMGRLAGLPMVAQALTPLLSGYMIAHFSVKKFVGLLVVLAFINIITMVVLRNKILNKSRLLSA</sequence>
<feature type="transmembrane region" description="Helical" evidence="4">
    <location>
        <begin position="14"/>
        <end position="35"/>
    </location>
</feature>
<gene>
    <name evidence="6" type="ORF">QM524_00115</name>
</gene>
<evidence type="ECO:0000256" key="4">
    <source>
        <dbReference type="SAM" id="Phobius"/>
    </source>
</evidence>
<comment type="caution">
    <text evidence="6">The sequence shown here is derived from an EMBL/GenBank/DDBJ whole genome shotgun (WGS) entry which is preliminary data.</text>
</comment>
<dbReference type="EMBL" id="JASHIF010000001">
    <property type="protein sequence ID" value="MDI9857597.1"/>
    <property type="molecule type" value="Genomic_DNA"/>
</dbReference>
<dbReference type="Gene3D" id="1.20.1250.20">
    <property type="entry name" value="MFS general substrate transporter like domains"/>
    <property type="match status" value="1"/>
</dbReference>
<keyword evidence="7" id="KW-1185">Reference proteome</keyword>
<protein>
    <submittedName>
        <fullName evidence="6">MFS transporter</fullName>
    </submittedName>
</protein>
<accession>A0ABT6Y206</accession>
<proteinExistence type="predicted"/>
<evidence type="ECO:0000256" key="1">
    <source>
        <dbReference type="ARBA" id="ARBA00022692"/>
    </source>
</evidence>